<dbReference type="InterPro" id="IPR006694">
    <property type="entry name" value="Fatty_acid_hydroxylase"/>
</dbReference>
<dbReference type="Gene3D" id="3.40.50.12780">
    <property type="entry name" value="N-terminal domain of ligase-like"/>
    <property type="match status" value="1"/>
</dbReference>
<dbReference type="InterPro" id="IPR052091">
    <property type="entry name" value="Beta-ala_Activ/Resist"/>
</dbReference>
<evidence type="ECO:0000313" key="4">
    <source>
        <dbReference type="EMBL" id="PIK61068.1"/>
    </source>
</evidence>
<evidence type="ECO:0000259" key="2">
    <source>
        <dbReference type="Pfam" id="PF00501"/>
    </source>
</evidence>
<dbReference type="GO" id="GO:0016491">
    <property type="term" value="F:oxidoreductase activity"/>
    <property type="evidence" value="ECO:0007669"/>
    <property type="project" value="InterPro"/>
</dbReference>
<gene>
    <name evidence="4" type="ORF">BSL78_01992</name>
</gene>
<dbReference type="Pfam" id="PF00501">
    <property type="entry name" value="AMP-binding"/>
    <property type="match status" value="1"/>
</dbReference>
<dbReference type="PROSITE" id="PS00455">
    <property type="entry name" value="AMP_BINDING"/>
    <property type="match status" value="1"/>
</dbReference>
<evidence type="ECO:0008006" key="6">
    <source>
        <dbReference type="Google" id="ProtNLM"/>
    </source>
</evidence>
<feature type="transmembrane region" description="Helical" evidence="1">
    <location>
        <begin position="220"/>
        <end position="245"/>
    </location>
</feature>
<accession>A0A2G8LLC3</accession>
<dbReference type="PANTHER" id="PTHR44394">
    <property type="entry name" value="BETA-ALANINE-ACTIVATING ENZYME"/>
    <property type="match status" value="1"/>
</dbReference>
<dbReference type="InterPro" id="IPR045851">
    <property type="entry name" value="AMP-bd_C_sf"/>
</dbReference>
<evidence type="ECO:0000259" key="3">
    <source>
        <dbReference type="Pfam" id="PF04116"/>
    </source>
</evidence>
<keyword evidence="1" id="KW-0812">Transmembrane</keyword>
<dbReference type="PANTHER" id="PTHR44394:SF1">
    <property type="entry name" value="BETA-ALANINE-ACTIVATING ENZYME"/>
    <property type="match status" value="1"/>
</dbReference>
<dbReference type="InterPro" id="IPR042099">
    <property type="entry name" value="ANL_N_sf"/>
</dbReference>
<dbReference type="InterPro" id="IPR020845">
    <property type="entry name" value="AMP-binding_CS"/>
</dbReference>
<dbReference type="EMBL" id="MRZV01000041">
    <property type="protein sequence ID" value="PIK61068.1"/>
    <property type="molecule type" value="Genomic_DNA"/>
</dbReference>
<comment type="caution">
    <text evidence="4">The sequence shown here is derived from an EMBL/GenBank/DDBJ whole genome shotgun (WGS) entry which is preliminary data.</text>
</comment>
<organism evidence="4 5">
    <name type="scientific">Stichopus japonicus</name>
    <name type="common">Sea cucumber</name>
    <dbReference type="NCBI Taxonomy" id="307972"/>
    <lineage>
        <taxon>Eukaryota</taxon>
        <taxon>Metazoa</taxon>
        <taxon>Echinodermata</taxon>
        <taxon>Eleutherozoa</taxon>
        <taxon>Echinozoa</taxon>
        <taxon>Holothuroidea</taxon>
        <taxon>Aspidochirotacea</taxon>
        <taxon>Aspidochirotida</taxon>
        <taxon>Stichopodidae</taxon>
        <taxon>Apostichopus</taxon>
    </lineage>
</organism>
<keyword evidence="1" id="KW-0472">Membrane</keyword>
<dbReference type="STRING" id="307972.A0A2G8LLC3"/>
<dbReference type="OrthoDB" id="408954at2759"/>
<evidence type="ECO:0000313" key="5">
    <source>
        <dbReference type="Proteomes" id="UP000230750"/>
    </source>
</evidence>
<dbReference type="Gene3D" id="3.30.300.30">
    <property type="match status" value="1"/>
</dbReference>
<dbReference type="AlphaFoldDB" id="A0A2G8LLC3"/>
<evidence type="ECO:0000256" key="1">
    <source>
        <dbReference type="SAM" id="Phobius"/>
    </source>
</evidence>
<sequence length="951" mass="107485">MPKSRRRGRASKVDGGWSFEKKQYVEILKKVSFASVLCLAFRNSISLHLQHVWGSFNGYWESGYTNLHAQFGEFNLIVYGTPLIGFLTYWLVSAFFLITDVTGKPRFLLRYKVQPEQNVPVPTKKLLKCLAVVVFNQVFVNVPFFVAMYYVLKARGCSTDPKELPTAQRTFLDWFVFIFAQEVGFYYMHRHIHKLHHEWTAPIAPVAIYAHPVEHILANFLPVVIGPILMGSHITSLWLCLGFAMTVSQVHHSGYHIPFLPSPEAHDFHHAKFNYNYGAIGFLDRLHGTDSLFREMKLHYRHIFLLSLSPAAEMKPTMPSKTLHGLFEAASIRYNSNTALVSDQGERADVLTYEALAFLSSKLAEETKRHVKKENEVIAVMGGEFDKVMIAVLGILKVPAAFTFIPRHYPKKKTTKILSQVEATLIITSGDISEMKFLQTTFNTSTEVVVLEGTKKTCFNFVHLVPIHPRLNDQGRIPLYSPLAYVVFTSGTTGDPKMVKVPHQCIVPNILHLRELFSVRPSDVIFNAAPLTFDPSIVEIFLALSSGAKLVAVSNQTKVSPNRLISVLVKHKVTILQTTPSLLLRVDPESLKSTILSSDSSLRVLAFGGEPCPSLSSVPLGEPLLETILEVRDDQGVTLTTNGEGQLFIGSSTRICYIGDDRHIEGEPVFRATGDYVRIRPSGLLFLSRRDDQVKRFGKRFNLSQVAKTVESFPEVLSCQAVLDNSYEPPRLYAFYIPIEDSSHKTTSFQETEEGQRLKVRLKEYVSEEAIPDRIFTLNSFPVTHHGKLNTDCLKQRSREYLQQCSSRGGTSIEQIVECHIKEMLYISVGLDRAKSFIELGGNSFQAVNLVELLERHLRKTNEKLLDSILHQSIGEVITLLNQTAEDSRLHELTEKSQSDTAVVFKALFNPKYDMDDQSHNHVSMKPKTKTEESLLTEHLRRELSMLMEIK</sequence>
<dbReference type="GO" id="GO:0043041">
    <property type="term" value="P:amino acid activation for nonribosomal peptide biosynthetic process"/>
    <property type="evidence" value="ECO:0007669"/>
    <property type="project" value="TreeGrafter"/>
</dbReference>
<proteinExistence type="predicted"/>
<feature type="domain" description="AMP-dependent synthetase/ligase" evidence="2">
    <location>
        <begin position="330"/>
        <end position="613"/>
    </location>
</feature>
<keyword evidence="5" id="KW-1185">Reference proteome</keyword>
<keyword evidence="1" id="KW-1133">Transmembrane helix</keyword>
<protein>
    <recommendedName>
        <fullName evidence="6">Carrier domain-containing protein</fullName>
    </recommendedName>
</protein>
<dbReference type="Proteomes" id="UP000230750">
    <property type="component" value="Unassembled WGS sequence"/>
</dbReference>
<feature type="transmembrane region" description="Helical" evidence="1">
    <location>
        <begin position="129"/>
        <end position="151"/>
    </location>
</feature>
<dbReference type="InterPro" id="IPR000873">
    <property type="entry name" value="AMP-dep_synth/lig_dom"/>
</dbReference>
<feature type="transmembrane region" description="Helical" evidence="1">
    <location>
        <begin position="76"/>
        <end position="98"/>
    </location>
</feature>
<name>A0A2G8LLC3_STIJA</name>
<dbReference type="GO" id="GO:0005506">
    <property type="term" value="F:iron ion binding"/>
    <property type="evidence" value="ECO:0007669"/>
    <property type="project" value="InterPro"/>
</dbReference>
<dbReference type="Pfam" id="PF04116">
    <property type="entry name" value="FA_hydroxylase"/>
    <property type="match status" value="1"/>
</dbReference>
<dbReference type="SUPFAM" id="SSF56801">
    <property type="entry name" value="Acetyl-CoA synthetase-like"/>
    <property type="match status" value="1"/>
</dbReference>
<reference evidence="4 5" key="1">
    <citation type="journal article" date="2017" name="PLoS Biol.">
        <title>The sea cucumber genome provides insights into morphological evolution and visceral regeneration.</title>
        <authorList>
            <person name="Zhang X."/>
            <person name="Sun L."/>
            <person name="Yuan J."/>
            <person name="Sun Y."/>
            <person name="Gao Y."/>
            <person name="Zhang L."/>
            <person name="Li S."/>
            <person name="Dai H."/>
            <person name="Hamel J.F."/>
            <person name="Liu C."/>
            <person name="Yu Y."/>
            <person name="Liu S."/>
            <person name="Lin W."/>
            <person name="Guo K."/>
            <person name="Jin S."/>
            <person name="Xu P."/>
            <person name="Storey K.B."/>
            <person name="Huan P."/>
            <person name="Zhang T."/>
            <person name="Zhou Y."/>
            <person name="Zhang J."/>
            <person name="Lin C."/>
            <person name="Li X."/>
            <person name="Xing L."/>
            <person name="Huo D."/>
            <person name="Sun M."/>
            <person name="Wang L."/>
            <person name="Mercier A."/>
            <person name="Li F."/>
            <person name="Yang H."/>
            <person name="Xiang J."/>
        </authorList>
    </citation>
    <scope>NUCLEOTIDE SEQUENCE [LARGE SCALE GENOMIC DNA]</scope>
    <source>
        <strain evidence="4">Shaxun</strain>
        <tissue evidence="4">Muscle</tissue>
    </source>
</reference>
<dbReference type="GO" id="GO:0008610">
    <property type="term" value="P:lipid biosynthetic process"/>
    <property type="evidence" value="ECO:0007669"/>
    <property type="project" value="InterPro"/>
</dbReference>
<feature type="domain" description="Fatty acid hydroxylase" evidence="3">
    <location>
        <begin position="175"/>
        <end position="289"/>
    </location>
</feature>